<protein>
    <submittedName>
        <fullName evidence="1">Uncharacterized protein</fullName>
    </submittedName>
</protein>
<gene>
    <name evidence="1" type="ORF">OIU85_005514</name>
</gene>
<dbReference type="Proteomes" id="UP001151529">
    <property type="component" value="Chromosome 8"/>
</dbReference>
<reference evidence="1" key="2">
    <citation type="journal article" date="2023" name="Int. J. Mol. Sci.">
        <title>De Novo Assembly and Annotation of 11 Diverse Shrub Willow (Salix) Genomes Reveals Novel Gene Organization in Sex-Linked Regions.</title>
        <authorList>
            <person name="Hyden B."/>
            <person name="Feng K."/>
            <person name="Yates T.B."/>
            <person name="Jawdy S."/>
            <person name="Cereghino C."/>
            <person name="Smart L.B."/>
            <person name="Muchero W."/>
        </authorList>
    </citation>
    <scope>NUCLEOTIDE SEQUENCE [LARGE SCALE GENOMIC DNA]</scope>
    <source>
        <tissue evidence="1">Shoot tip</tissue>
    </source>
</reference>
<reference evidence="1" key="1">
    <citation type="submission" date="2022-11" db="EMBL/GenBank/DDBJ databases">
        <authorList>
            <person name="Hyden B.L."/>
            <person name="Feng K."/>
            <person name="Yates T."/>
            <person name="Jawdy S."/>
            <person name="Smart L.B."/>
            <person name="Muchero W."/>
        </authorList>
    </citation>
    <scope>NUCLEOTIDE SEQUENCE</scope>
    <source>
        <tissue evidence="1">Shoot tip</tissue>
    </source>
</reference>
<sequence>MLLPHGTSTLPQPSLHGAATPQPFSLIHLPSDPSLLTLKSDHHTRLSLPLALLSFQKLLLLNQRSYGFSTKTSAESKEISRVVERRCNN</sequence>
<proteinExistence type="predicted"/>
<keyword evidence="2" id="KW-1185">Reference proteome</keyword>
<dbReference type="AlphaFoldDB" id="A0A9Q0STS8"/>
<evidence type="ECO:0000313" key="2">
    <source>
        <dbReference type="Proteomes" id="UP001151529"/>
    </source>
</evidence>
<name>A0A9Q0STS8_SALVM</name>
<accession>A0A9Q0STS8</accession>
<organism evidence="1 2">
    <name type="scientific">Salix viminalis</name>
    <name type="common">Common osier</name>
    <name type="synonym">Basket willow</name>
    <dbReference type="NCBI Taxonomy" id="40686"/>
    <lineage>
        <taxon>Eukaryota</taxon>
        <taxon>Viridiplantae</taxon>
        <taxon>Streptophyta</taxon>
        <taxon>Embryophyta</taxon>
        <taxon>Tracheophyta</taxon>
        <taxon>Spermatophyta</taxon>
        <taxon>Magnoliopsida</taxon>
        <taxon>eudicotyledons</taxon>
        <taxon>Gunneridae</taxon>
        <taxon>Pentapetalae</taxon>
        <taxon>rosids</taxon>
        <taxon>fabids</taxon>
        <taxon>Malpighiales</taxon>
        <taxon>Salicaceae</taxon>
        <taxon>Saliceae</taxon>
        <taxon>Salix</taxon>
    </lineage>
</organism>
<dbReference type="EMBL" id="JAPFFL010000012">
    <property type="protein sequence ID" value="KAJ6689115.1"/>
    <property type="molecule type" value="Genomic_DNA"/>
</dbReference>
<evidence type="ECO:0000313" key="1">
    <source>
        <dbReference type="EMBL" id="KAJ6689115.1"/>
    </source>
</evidence>
<comment type="caution">
    <text evidence="1">The sequence shown here is derived from an EMBL/GenBank/DDBJ whole genome shotgun (WGS) entry which is preliminary data.</text>
</comment>